<dbReference type="InterPro" id="IPR039022">
    <property type="entry name" value="KaiB-like"/>
</dbReference>
<organism evidence="2 3">
    <name type="scientific">Geodermatophilus sabuli</name>
    <dbReference type="NCBI Taxonomy" id="1564158"/>
    <lineage>
        <taxon>Bacteria</taxon>
        <taxon>Bacillati</taxon>
        <taxon>Actinomycetota</taxon>
        <taxon>Actinomycetes</taxon>
        <taxon>Geodermatophilales</taxon>
        <taxon>Geodermatophilaceae</taxon>
        <taxon>Geodermatophilus</taxon>
    </lineage>
</organism>
<dbReference type="SMART" id="SM01248">
    <property type="entry name" value="KaiB"/>
    <property type="match status" value="1"/>
</dbReference>
<dbReference type="OrthoDB" id="5194123at2"/>
<proteinExistence type="predicted"/>
<dbReference type="AlphaFoldDB" id="A0A285E802"/>
<dbReference type="EMBL" id="OBDO01000001">
    <property type="protein sequence ID" value="SNX94236.1"/>
    <property type="molecule type" value="Genomic_DNA"/>
</dbReference>
<dbReference type="PANTHER" id="PTHR41709">
    <property type="entry name" value="KAIB-LIKE PROTEIN 1"/>
    <property type="match status" value="1"/>
</dbReference>
<sequence length="112" mass="11799">MTGPAEGAPRWSLTLYVSGASPRSAQALDTVRRVCDEALPGQVDLRVVDVAEDPDLAGEDQVLAVPTLVRQRPAPVRRLVGDLADADRVRAGLELVAPPSPSTARGRLPGEP</sequence>
<keyword evidence="3" id="KW-1185">Reference proteome</keyword>
<name>A0A285E802_9ACTN</name>
<dbReference type="Proteomes" id="UP000219514">
    <property type="component" value="Unassembled WGS sequence"/>
</dbReference>
<feature type="domain" description="KaiB" evidence="1">
    <location>
        <begin position="14"/>
        <end position="95"/>
    </location>
</feature>
<gene>
    <name evidence="2" type="ORF">SAMN06893097_10124</name>
</gene>
<dbReference type="GO" id="GO:0048511">
    <property type="term" value="P:rhythmic process"/>
    <property type="evidence" value="ECO:0007669"/>
    <property type="project" value="InterPro"/>
</dbReference>
<dbReference type="PANTHER" id="PTHR41709:SF2">
    <property type="entry name" value="CIRCADIAN CLOCK PROTEIN KAIB2"/>
    <property type="match status" value="1"/>
</dbReference>
<dbReference type="InterPro" id="IPR011649">
    <property type="entry name" value="KaiB_domain"/>
</dbReference>
<evidence type="ECO:0000313" key="3">
    <source>
        <dbReference type="Proteomes" id="UP000219514"/>
    </source>
</evidence>
<accession>A0A285E802</accession>
<dbReference type="CDD" id="cd02978">
    <property type="entry name" value="KaiB_like"/>
    <property type="match status" value="1"/>
</dbReference>
<dbReference type="InterPro" id="IPR036249">
    <property type="entry name" value="Thioredoxin-like_sf"/>
</dbReference>
<reference evidence="2 3" key="1">
    <citation type="submission" date="2017-09" db="EMBL/GenBank/DDBJ databases">
        <authorList>
            <person name="Ehlers B."/>
            <person name="Leendertz F.H."/>
        </authorList>
    </citation>
    <scope>NUCLEOTIDE SEQUENCE [LARGE SCALE GENOMIC DNA]</scope>
    <source>
        <strain evidence="2 3">DSM 46844</strain>
    </source>
</reference>
<dbReference type="Gene3D" id="3.40.30.10">
    <property type="entry name" value="Glutaredoxin"/>
    <property type="match status" value="1"/>
</dbReference>
<protein>
    <submittedName>
        <fullName evidence="2">Circadian clock protein KaiB</fullName>
    </submittedName>
</protein>
<dbReference type="SUPFAM" id="SSF52833">
    <property type="entry name" value="Thioredoxin-like"/>
    <property type="match status" value="1"/>
</dbReference>
<dbReference type="Pfam" id="PF07689">
    <property type="entry name" value="KaiB"/>
    <property type="match status" value="1"/>
</dbReference>
<evidence type="ECO:0000313" key="2">
    <source>
        <dbReference type="EMBL" id="SNX94236.1"/>
    </source>
</evidence>
<evidence type="ECO:0000259" key="1">
    <source>
        <dbReference type="SMART" id="SM01248"/>
    </source>
</evidence>
<dbReference type="RefSeq" id="WP_097203357.1">
    <property type="nucleotide sequence ID" value="NZ_JACHXB010000001.1"/>
</dbReference>